<evidence type="ECO:0000256" key="2">
    <source>
        <dbReference type="SAM" id="Phobius"/>
    </source>
</evidence>
<dbReference type="OrthoDB" id="2140105at2759"/>
<protein>
    <submittedName>
        <fullName evidence="4">WGS project CCBQ000000000 data, contig 00106</fullName>
    </submittedName>
</protein>
<organism evidence="4 5">
    <name type="scientific">Kluyveromyces dobzhanskii CBS 2104</name>
    <dbReference type="NCBI Taxonomy" id="1427455"/>
    <lineage>
        <taxon>Eukaryota</taxon>
        <taxon>Fungi</taxon>
        <taxon>Dikarya</taxon>
        <taxon>Ascomycota</taxon>
        <taxon>Saccharomycotina</taxon>
        <taxon>Saccharomycetes</taxon>
        <taxon>Saccharomycetales</taxon>
        <taxon>Saccharomycetaceae</taxon>
        <taxon>Kluyveromyces</taxon>
    </lineage>
</organism>
<feature type="transmembrane region" description="Helical" evidence="2">
    <location>
        <begin position="521"/>
        <end position="543"/>
    </location>
</feature>
<feature type="transmembrane region" description="Helical" evidence="2">
    <location>
        <begin position="432"/>
        <end position="457"/>
    </location>
</feature>
<dbReference type="AlphaFoldDB" id="A0A0A8L7I2"/>
<dbReference type="PANTHER" id="PTHR34814:SF1">
    <property type="entry name" value="NITROSOGUANIDINE RESISTANCE PROTEIN SNG1"/>
    <property type="match status" value="1"/>
</dbReference>
<sequence>MGFDSLEKMSSDDIKLANETAHKRYLEGIAFDSMNDGQYMQTETGNDEESHGFVAAKARSAVGSQSDSYTSQIADAEQEKHSTSDDQAESVQGFHSEAVQANPGKENGVDDHDKASVSSAAPSGSLERIKTRFFSSKLSKHRQIYAKKFLLNCFLLGSLAIAMFSLYWGALYNHSAHYDLIKFIAVVDDDAGTLISPEVGNMKTGLIPILESATAQFDIYNTSTFYEKYGNDRPMVDKVHELVHKKNYWGSLIVSYEASNQLLASLYYADVAEYNSTNYFEFFYETARDLSNMRASILPLLTGIETEFKETFFYQTYLPNALANFPNATAVKVAGAANMKWNQIDNRPFNDFTLMGPMQVGLIYCILLTFFQLALFGPVHMMLSPLLKPKHIILYRLGTSWAAYFVLSLFFCTVSAIFQIDFTPAFGKGGFVVYWMTTWLLMGAVGGANENVLSLLLAYCPQYLGFWLISWIILNISPSFVPLVLANRLYRYGYMTPIYNALEIYRVIFMNTYKGEMGRNYGILVAWCVLNTALFPLVMKILARKFMNDAKKRATQK</sequence>
<feature type="domain" description="DUF3533" evidence="3">
    <location>
        <begin position="152"/>
        <end position="532"/>
    </location>
</feature>
<dbReference type="InterPro" id="IPR022703">
    <property type="entry name" value="DUF3533"/>
</dbReference>
<dbReference type="Pfam" id="PF12051">
    <property type="entry name" value="DUF3533"/>
    <property type="match status" value="1"/>
</dbReference>
<reference evidence="4 5" key="1">
    <citation type="submission" date="2014-03" db="EMBL/GenBank/DDBJ databases">
        <title>The genome of Kluyveromyces dobzhanskii.</title>
        <authorList>
            <person name="Nystedt B."/>
            <person name="Astrom S."/>
        </authorList>
    </citation>
    <scope>NUCLEOTIDE SEQUENCE [LARGE SCALE GENOMIC DNA]</scope>
    <source>
        <strain evidence="4 5">CBS 2104</strain>
    </source>
</reference>
<keyword evidence="2" id="KW-0812">Transmembrane</keyword>
<dbReference type="GO" id="GO:0016020">
    <property type="term" value="C:membrane"/>
    <property type="evidence" value="ECO:0007669"/>
    <property type="project" value="TreeGrafter"/>
</dbReference>
<feature type="transmembrane region" description="Helical" evidence="2">
    <location>
        <begin position="401"/>
        <end position="420"/>
    </location>
</feature>
<feature type="region of interest" description="Disordered" evidence="1">
    <location>
        <begin position="60"/>
        <end position="123"/>
    </location>
</feature>
<feature type="compositionally biased region" description="Polar residues" evidence="1">
    <location>
        <begin position="62"/>
        <end position="73"/>
    </location>
</feature>
<dbReference type="EMBL" id="CCBQ010000037">
    <property type="protein sequence ID" value="CDO94191.1"/>
    <property type="molecule type" value="Genomic_DNA"/>
</dbReference>
<feature type="transmembrane region" description="Helical" evidence="2">
    <location>
        <begin position="149"/>
        <end position="170"/>
    </location>
</feature>
<keyword evidence="2" id="KW-1133">Transmembrane helix</keyword>
<dbReference type="PANTHER" id="PTHR34814">
    <property type="entry name" value="NITROSOGUANIDINE RESISTANCE PROTEIN SNG1"/>
    <property type="match status" value="1"/>
</dbReference>
<evidence type="ECO:0000313" key="4">
    <source>
        <dbReference type="EMBL" id="CDO94191.1"/>
    </source>
</evidence>
<evidence type="ECO:0000256" key="1">
    <source>
        <dbReference type="SAM" id="MobiDB-lite"/>
    </source>
</evidence>
<keyword evidence="5" id="KW-1185">Reference proteome</keyword>
<feature type="transmembrane region" description="Helical" evidence="2">
    <location>
        <begin position="361"/>
        <end position="380"/>
    </location>
</feature>
<dbReference type="Proteomes" id="UP000031516">
    <property type="component" value="Unassembled WGS sequence"/>
</dbReference>
<accession>A0A0A8L7I2</accession>
<comment type="caution">
    <text evidence="4">The sequence shown here is derived from an EMBL/GenBank/DDBJ whole genome shotgun (WGS) entry which is preliminary data.</text>
</comment>
<feature type="transmembrane region" description="Helical" evidence="2">
    <location>
        <begin position="464"/>
        <end position="485"/>
    </location>
</feature>
<name>A0A0A8L7I2_9SACH</name>
<evidence type="ECO:0000313" key="5">
    <source>
        <dbReference type="Proteomes" id="UP000031516"/>
    </source>
</evidence>
<evidence type="ECO:0000259" key="3">
    <source>
        <dbReference type="Pfam" id="PF12051"/>
    </source>
</evidence>
<keyword evidence="2" id="KW-0472">Membrane</keyword>
<proteinExistence type="predicted"/>
<dbReference type="InterPro" id="IPR053001">
    <property type="entry name" value="MNNG_permease-like"/>
</dbReference>
<gene>
    <name evidence="4" type="ORF">KLDO_g2469</name>
</gene>